<dbReference type="Proteomes" id="UP000032675">
    <property type="component" value="Unassembled WGS sequence"/>
</dbReference>
<name>A0A0D6Q390_KOMEU</name>
<dbReference type="EMBL" id="BANI01000274">
    <property type="protein sequence ID" value="GAN97909.1"/>
    <property type="molecule type" value="Genomic_DNA"/>
</dbReference>
<dbReference type="RefSeq" id="WP_048852299.1">
    <property type="nucleotide sequence ID" value="NZ_BANI01000274.1"/>
</dbReference>
<evidence type="ECO:0000256" key="1">
    <source>
        <dbReference type="SAM" id="Phobius"/>
    </source>
</evidence>
<evidence type="ECO:0000313" key="3">
    <source>
        <dbReference type="Proteomes" id="UP000032675"/>
    </source>
</evidence>
<accession>A0A0D6Q390</accession>
<organism evidence="2 3">
    <name type="scientific">Komagataeibacter europaeus NBRC 3261</name>
    <dbReference type="NCBI Taxonomy" id="1234669"/>
    <lineage>
        <taxon>Bacteria</taxon>
        <taxon>Pseudomonadati</taxon>
        <taxon>Pseudomonadota</taxon>
        <taxon>Alphaproteobacteria</taxon>
        <taxon>Acetobacterales</taxon>
        <taxon>Acetobacteraceae</taxon>
        <taxon>Komagataeibacter</taxon>
    </lineage>
</organism>
<reference evidence="2 3" key="1">
    <citation type="submission" date="2012-11" db="EMBL/GenBank/DDBJ databases">
        <title>Whole genome sequence of Gluconacetobacter europaeus NBRC3261.</title>
        <authorList>
            <person name="Azuma Y."/>
            <person name="Higashiura N."/>
            <person name="Hirakawa H."/>
            <person name="Matsushita K."/>
        </authorList>
    </citation>
    <scope>NUCLEOTIDE SEQUENCE [LARGE SCALE GENOMIC DNA]</scope>
    <source>
        <strain evidence="2 3">NBRC 3261</strain>
    </source>
</reference>
<comment type="caution">
    <text evidence="2">The sequence shown here is derived from an EMBL/GenBank/DDBJ whole genome shotgun (WGS) entry which is preliminary data.</text>
</comment>
<keyword evidence="1" id="KW-0812">Transmembrane</keyword>
<sequence>MAHSSSLSPARRLLTIVLVAAASGVIFGSGPILVWTEQLPLTMPYQAVLQSAADRWNTIAARLKITTPYDMVRASERQIESYRFAPAPDQ</sequence>
<keyword evidence="1" id="KW-1133">Transmembrane helix</keyword>
<keyword evidence="1" id="KW-0472">Membrane</keyword>
<dbReference type="AlphaFoldDB" id="A0A0D6Q390"/>
<gene>
    <name evidence="2" type="ORF">Geu3261_0324_001</name>
</gene>
<proteinExistence type="predicted"/>
<evidence type="ECO:0000313" key="2">
    <source>
        <dbReference type="EMBL" id="GAN97909.1"/>
    </source>
</evidence>
<protein>
    <submittedName>
        <fullName evidence="2">Uncharacterized protein</fullName>
    </submittedName>
</protein>
<feature type="transmembrane region" description="Helical" evidence="1">
    <location>
        <begin position="12"/>
        <end position="35"/>
    </location>
</feature>